<dbReference type="HOGENOM" id="CLU_197018_0_0_1"/>
<name>T1HRX1_RHOPR</name>
<dbReference type="EMBL" id="ACPB03016317">
    <property type="status" value="NOT_ANNOTATED_CDS"/>
    <property type="molecule type" value="Genomic_DNA"/>
</dbReference>
<sequence length="75" mass="8824">MAGGKKNVSLPDALRTRCEKCSEKQKIGSEKILRFLLEKKPADYLELEKIYDSDRKYRNLYKEEADKRGLKFPDK</sequence>
<evidence type="ECO:0000313" key="2">
    <source>
        <dbReference type="Proteomes" id="UP000015103"/>
    </source>
</evidence>
<dbReference type="EMBL" id="ACPB03016318">
    <property type="status" value="NOT_ANNOTATED_CDS"/>
    <property type="molecule type" value="Genomic_DNA"/>
</dbReference>
<proteinExistence type="predicted"/>
<dbReference type="EnsemblMetazoa" id="RPRC006791-RA">
    <property type="protein sequence ID" value="RPRC006791-PA"/>
    <property type="gene ID" value="RPRC006791"/>
</dbReference>
<dbReference type="VEuPathDB" id="VectorBase:RPRC006791"/>
<dbReference type="Gene3D" id="1.10.2080.10">
    <property type="entry name" value="Insect odorant-binding protein A10/Ejaculatory bulb-specific protein 3"/>
    <property type="match status" value="1"/>
</dbReference>
<dbReference type="InterPro" id="IPR005055">
    <property type="entry name" value="A10/PebIII"/>
</dbReference>
<organism evidence="1 2">
    <name type="scientific">Rhodnius prolixus</name>
    <name type="common">Triatomid bug</name>
    <dbReference type="NCBI Taxonomy" id="13249"/>
    <lineage>
        <taxon>Eukaryota</taxon>
        <taxon>Metazoa</taxon>
        <taxon>Ecdysozoa</taxon>
        <taxon>Arthropoda</taxon>
        <taxon>Hexapoda</taxon>
        <taxon>Insecta</taxon>
        <taxon>Pterygota</taxon>
        <taxon>Neoptera</taxon>
        <taxon>Paraneoptera</taxon>
        <taxon>Hemiptera</taxon>
        <taxon>Heteroptera</taxon>
        <taxon>Panheteroptera</taxon>
        <taxon>Cimicomorpha</taxon>
        <taxon>Reduviidae</taxon>
        <taxon>Triatominae</taxon>
        <taxon>Rhodnius</taxon>
    </lineage>
</organism>
<dbReference type="Pfam" id="PF03392">
    <property type="entry name" value="OS-D"/>
    <property type="match status" value="1"/>
</dbReference>
<dbReference type="InParanoid" id="T1HRX1"/>
<evidence type="ECO:0008006" key="3">
    <source>
        <dbReference type="Google" id="ProtNLM"/>
    </source>
</evidence>
<keyword evidence="2" id="KW-1185">Reference proteome</keyword>
<dbReference type="SUPFAM" id="SSF100910">
    <property type="entry name" value="Chemosensory protein Csp2"/>
    <property type="match status" value="1"/>
</dbReference>
<dbReference type="InterPro" id="IPR036682">
    <property type="entry name" value="OS_D_A10/PebIII_sf"/>
</dbReference>
<protein>
    <recommendedName>
        <fullName evidence="3">Chemosensory protein</fullName>
    </recommendedName>
</protein>
<dbReference type="PANTHER" id="PTHR11257:SF12">
    <property type="entry name" value="EJACULATORY BULB-SPECIFIC PROTEIN 3-RELATED"/>
    <property type="match status" value="1"/>
</dbReference>
<dbReference type="AlphaFoldDB" id="T1HRX1"/>
<dbReference type="Proteomes" id="UP000015103">
    <property type="component" value="Unassembled WGS sequence"/>
</dbReference>
<accession>T1HRX1</accession>
<reference evidence="1" key="1">
    <citation type="submission" date="2015-05" db="UniProtKB">
        <authorList>
            <consortium name="EnsemblMetazoa"/>
        </authorList>
    </citation>
    <scope>IDENTIFICATION</scope>
</reference>
<evidence type="ECO:0000313" key="1">
    <source>
        <dbReference type="EnsemblMetazoa" id="RPRC006791-PA"/>
    </source>
</evidence>
<dbReference type="PANTHER" id="PTHR11257">
    <property type="entry name" value="CHEMOSENSORY PROTEIN-RELATED"/>
    <property type="match status" value="1"/>
</dbReference>